<evidence type="ECO:0008006" key="5">
    <source>
        <dbReference type="Google" id="ProtNLM"/>
    </source>
</evidence>
<sequence>MRKRVSVGLAVLIVLASVVPAVGAAGPPAAVDAGTDGDEMVPQRADPDEDVVGWEGGYWHNESIDVDQSDGLSDEEIDAYVNRAMARVEYIREREFESDVPVEVISREEFQQRSSENRTSNASFDAWNDQVWEALFIIGEDQGANDALQTASGQSTAGFYAPGDDRIRIITDSPGSPTIDNATLVHELVHALQDQSGDLGERIGSTETQDGDLAVDGVVEGEANYVEKRYTERCGVEWECVDTPSDDSEPGEPPNLGILLTLLQPYSDGPVYIDWLREQGGWDAVDAAFEDPPESSEQIIHLTDEEPTPIEYEDRARNGWETFPNQGENGSDTVGEASMYVMFWYQARTARADTVPVRSVSRTTDPLDMYNYDAAPSAGWGNDRVFPYHRGSGDDARHGYVWVTEWDTPEDASQFARAYRAILAAHDVERRDDGTLVIPDGEFEDAFRIDRSGTRVTIVNGPTPEAVENIRPSADDGGSDGGASSGTTASAGGDGGADGSDAEPTDEGGTTGLEAAGFGALSALIAVLAAALVALRRRD</sequence>
<organism evidence="3 4">
    <name type="scientific">Haloplanus rallus</name>
    <dbReference type="NCBI Taxonomy" id="1816183"/>
    <lineage>
        <taxon>Archaea</taxon>
        <taxon>Methanobacteriati</taxon>
        <taxon>Methanobacteriota</taxon>
        <taxon>Stenosarchaea group</taxon>
        <taxon>Halobacteria</taxon>
        <taxon>Halobacteriales</taxon>
        <taxon>Haloferacaceae</taxon>
        <taxon>Haloplanus</taxon>
    </lineage>
</organism>
<accession>A0A6B9F7B9</accession>
<gene>
    <name evidence="3" type="ORF">EI982_11360</name>
</gene>
<keyword evidence="2" id="KW-1133">Transmembrane helix</keyword>
<feature type="transmembrane region" description="Helical" evidence="2">
    <location>
        <begin position="515"/>
        <end position="535"/>
    </location>
</feature>
<dbReference type="RefSeq" id="WP_157689809.1">
    <property type="nucleotide sequence ID" value="NZ_CP034345.1"/>
</dbReference>
<dbReference type="Proteomes" id="UP000428325">
    <property type="component" value="Chromosome"/>
</dbReference>
<keyword evidence="2" id="KW-0812">Transmembrane</keyword>
<dbReference type="InterPro" id="IPR047792">
    <property type="entry name" value="Hvo_1808-like"/>
</dbReference>
<dbReference type="AlphaFoldDB" id="A0A6B9F7B9"/>
<feature type="region of interest" description="Disordered" evidence="1">
    <location>
        <begin position="30"/>
        <end position="50"/>
    </location>
</feature>
<proteinExistence type="predicted"/>
<dbReference type="NCBIfam" id="NF038145">
    <property type="entry name" value="Hvo_1808_fam"/>
    <property type="match status" value="1"/>
</dbReference>
<evidence type="ECO:0000313" key="3">
    <source>
        <dbReference type="EMBL" id="QGX95352.1"/>
    </source>
</evidence>
<dbReference type="OrthoDB" id="85977at2157"/>
<dbReference type="KEGG" id="hra:EI982_11360"/>
<evidence type="ECO:0000313" key="4">
    <source>
        <dbReference type="Proteomes" id="UP000428325"/>
    </source>
</evidence>
<evidence type="ECO:0000256" key="2">
    <source>
        <dbReference type="SAM" id="Phobius"/>
    </source>
</evidence>
<dbReference type="GeneID" id="43370147"/>
<protein>
    <recommendedName>
        <fullName evidence="5">PGF-CTERM sorting domain-containing protein</fullName>
    </recommendedName>
</protein>
<dbReference type="EMBL" id="CP034345">
    <property type="protein sequence ID" value="QGX95352.1"/>
    <property type="molecule type" value="Genomic_DNA"/>
</dbReference>
<reference evidence="3 4" key="1">
    <citation type="submission" date="2018-12" db="EMBL/GenBank/DDBJ databases">
        <title>Complete genome sequence of Haloplanus rallus MBLA0036.</title>
        <authorList>
            <person name="Nam Y.-d."/>
            <person name="Kang J."/>
            <person name="Chung W.-H."/>
            <person name="Park Y.S."/>
        </authorList>
    </citation>
    <scope>NUCLEOTIDE SEQUENCE [LARGE SCALE GENOMIC DNA]</scope>
    <source>
        <strain evidence="3 4">MBLA0036</strain>
    </source>
</reference>
<keyword evidence="2" id="KW-0472">Membrane</keyword>
<evidence type="ECO:0000256" key="1">
    <source>
        <dbReference type="SAM" id="MobiDB-lite"/>
    </source>
</evidence>
<feature type="region of interest" description="Disordered" evidence="1">
    <location>
        <begin position="459"/>
        <end position="513"/>
    </location>
</feature>
<name>A0A6B9F7B9_9EURY</name>
<keyword evidence="4" id="KW-1185">Reference proteome</keyword>